<dbReference type="GO" id="GO:0015031">
    <property type="term" value="P:protein transport"/>
    <property type="evidence" value="ECO:0007669"/>
    <property type="project" value="TreeGrafter"/>
</dbReference>
<dbReference type="SUPFAM" id="SSF64268">
    <property type="entry name" value="PX domain"/>
    <property type="match status" value="1"/>
</dbReference>
<dbReference type="Gene3D" id="3.30.1520.10">
    <property type="entry name" value="Phox-like domain"/>
    <property type="match status" value="1"/>
</dbReference>
<dbReference type="InterPro" id="IPR036871">
    <property type="entry name" value="PX_dom_sf"/>
</dbReference>
<dbReference type="GO" id="GO:0061709">
    <property type="term" value="P:reticulophagy"/>
    <property type="evidence" value="ECO:0007669"/>
    <property type="project" value="TreeGrafter"/>
</dbReference>
<dbReference type="SMART" id="SM00312">
    <property type="entry name" value="PX"/>
    <property type="match status" value="1"/>
</dbReference>
<dbReference type="GO" id="GO:0005769">
    <property type="term" value="C:early endosome"/>
    <property type="evidence" value="ECO:0007669"/>
    <property type="project" value="TreeGrafter"/>
</dbReference>
<feature type="domain" description="PX" evidence="12">
    <location>
        <begin position="97"/>
        <end position="219"/>
    </location>
</feature>
<evidence type="ECO:0000256" key="4">
    <source>
        <dbReference type="ARBA" id="ARBA00022448"/>
    </source>
</evidence>
<dbReference type="PANTHER" id="PTHR45949">
    <property type="entry name" value="SORTING NEXIN-4"/>
    <property type="match status" value="1"/>
</dbReference>
<evidence type="ECO:0000256" key="6">
    <source>
        <dbReference type="ARBA" id="ARBA00022753"/>
    </source>
</evidence>
<dbReference type="PANTHER" id="PTHR45949:SF2">
    <property type="entry name" value="SORTING NEXIN-4"/>
    <property type="match status" value="1"/>
</dbReference>
<evidence type="ECO:0000256" key="2">
    <source>
        <dbReference type="ARBA" id="ARBA00004496"/>
    </source>
</evidence>
<evidence type="ECO:0000256" key="5">
    <source>
        <dbReference type="ARBA" id="ARBA00022490"/>
    </source>
</evidence>
<dbReference type="GO" id="GO:0032456">
    <property type="term" value="P:endocytic recycling"/>
    <property type="evidence" value="ECO:0007669"/>
    <property type="project" value="TreeGrafter"/>
</dbReference>
<dbReference type="Pfam" id="PF00787">
    <property type="entry name" value="PX"/>
    <property type="match status" value="1"/>
</dbReference>
<name>Q1WMR5_COPDI</name>
<keyword evidence="5" id="KW-0963">Cytoplasm</keyword>
<proteinExistence type="inferred from homology"/>
<dbReference type="Gene3D" id="1.20.1270.60">
    <property type="entry name" value="Arfaptin homology (AH) domain/BAR domain"/>
    <property type="match status" value="1"/>
</dbReference>
<evidence type="ECO:0000256" key="1">
    <source>
        <dbReference type="ARBA" id="ARBA00004481"/>
    </source>
</evidence>
<dbReference type="GO" id="GO:0000407">
    <property type="term" value="C:phagophore assembly site"/>
    <property type="evidence" value="ECO:0007669"/>
    <property type="project" value="TreeGrafter"/>
</dbReference>
<evidence type="ECO:0000256" key="9">
    <source>
        <dbReference type="ARBA" id="ARBA00023136"/>
    </source>
</evidence>
<gene>
    <name evidence="13" type="primary">SNX4</name>
</gene>
<dbReference type="FunFam" id="1.20.1270.60:FF:000042">
    <property type="entry name" value="Vacuolar targeting protein Atg24"/>
    <property type="match status" value="1"/>
</dbReference>
<evidence type="ECO:0000256" key="10">
    <source>
        <dbReference type="ARBA" id="ARBA00040748"/>
    </source>
</evidence>
<keyword evidence="8" id="KW-0446">Lipid-binding</keyword>
<evidence type="ECO:0000256" key="7">
    <source>
        <dbReference type="ARBA" id="ARBA00023006"/>
    </source>
</evidence>
<dbReference type="InterPro" id="IPR001683">
    <property type="entry name" value="PX_dom"/>
</dbReference>
<keyword evidence="7" id="KW-0072">Autophagy</keyword>
<comment type="subcellular location">
    <subcellularLocation>
        <location evidence="2">Cytoplasm</location>
    </subcellularLocation>
    <subcellularLocation>
        <location evidence="1">Endosome membrane</location>
        <topology evidence="1">Peripheral membrane protein</topology>
    </subcellularLocation>
</comment>
<protein>
    <recommendedName>
        <fullName evidence="10">Sorting nexin-4</fullName>
    </recommendedName>
    <alternativeName>
        <fullName evidence="11">Autophagy-related protein 24</fullName>
    </alternativeName>
</protein>
<keyword evidence="6" id="KW-0967">Endosome</keyword>
<evidence type="ECO:0000256" key="3">
    <source>
        <dbReference type="ARBA" id="ARBA00010883"/>
    </source>
</evidence>
<dbReference type="AlphaFoldDB" id="Q1WMR5"/>
<keyword evidence="9" id="KW-0472">Membrane</keyword>
<dbReference type="GO" id="GO:0034727">
    <property type="term" value="P:piecemeal microautophagy of the nucleus"/>
    <property type="evidence" value="ECO:0007669"/>
    <property type="project" value="TreeGrafter"/>
</dbReference>
<dbReference type="GO" id="GO:0035091">
    <property type="term" value="F:phosphatidylinositol binding"/>
    <property type="evidence" value="ECO:0007669"/>
    <property type="project" value="InterPro"/>
</dbReference>
<dbReference type="CDD" id="cd07628">
    <property type="entry name" value="BAR_Atg24p"/>
    <property type="match status" value="1"/>
</dbReference>
<dbReference type="InterPro" id="IPR027267">
    <property type="entry name" value="AH/BAR_dom_sf"/>
</dbReference>
<evidence type="ECO:0000256" key="8">
    <source>
        <dbReference type="ARBA" id="ARBA00023121"/>
    </source>
</evidence>
<accession>Q1WMR5</accession>
<keyword evidence="4" id="KW-0813">Transport</keyword>
<dbReference type="CDD" id="cd06863">
    <property type="entry name" value="PX_Atg24p"/>
    <property type="match status" value="1"/>
</dbReference>
<organism evidence="13">
    <name type="scientific">Coprinellus disseminatus</name>
    <name type="common">Fairy ink cap fungus</name>
    <dbReference type="NCBI Taxonomy" id="71703"/>
    <lineage>
        <taxon>Eukaryota</taxon>
        <taxon>Fungi</taxon>
        <taxon>Dikarya</taxon>
        <taxon>Basidiomycota</taxon>
        <taxon>Agaricomycotina</taxon>
        <taxon>Agaricomycetes</taxon>
        <taxon>Agaricomycetidae</taxon>
        <taxon>Agaricales</taxon>
        <taxon>Agaricineae</taxon>
        <taxon>Psathyrellaceae</taxon>
        <taxon>Coprinellus</taxon>
    </lineage>
</organism>
<reference evidence="13" key="1">
    <citation type="journal article" date="2006" name="Genetics">
        <title>Evolution of the bipolar mating system of the mushroom Coprinellus disseminatus from its tetrapolar ancestors involves loss of mating-type-specific pheromone receptor function.</title>
        <authorList>
            <person name="James T.Y."/>
            <person name="Srivilai P."/>
            <person name="Kuees U."/>
            <person name="Vilgalys R."/>
        </authorList>
    </citation>
    <scope>NUCLEOTIDE SEQUENCE</scope>
    <source>
        <strain evidence="13">C345.1</strain>
    </source>
</reference>
<comment type="similarity">
    <text evidence="3">Belongs to the sorting nexin family.</text>
</comment>
<evidence type="ECO:0000259" key="12">
    <source>
        <dbReference type="PROSITE" id="PS50195"/>
    </source>
</evidence>
<evidence type="ECO:0000313" key="13">
    <source>
        <dbReference type="EMBL" id="AAZ14926.1"/>
    </source>
</evidence>
<dbReference type="EMBL" id="DQ056143">
    <property type="protein sequence ID" value="AAZ14926.1"/>
    <property type="molecule type" value="Genomic_DNA"/>
</dbReference>
<sequence>MADWPPPTTRTGCHDGNGKRRTICACYDAKPARLGPLSSPSGAMLNEEEDIFDSVTWESPSTTGYDVHDHNAASGPGFIQSTADSNDDPLQPKWEGYLITAVRDPVKELAETKDAYVSYLVSAKTNLPIFSTPSPSSRRRYQDFKFLREHLVRDFPACVVPALPDKHRLEYITGDRFSPEFMERRRLDLHRFLERIARHPILQRSTLLRAFFESTEWHVYMHQHVAHPPSQEPSAGIIDNLSDTLLNAFSKVRKPDERFLAMREDVDKFEEGVTTSERLYNRIRNRSSDGNPESGEDLTADYHDLAVAVQGLGFLESGITDPLNHFSNTLLEFSALLRHLTQTTTDPLLMHLHSLLTYSHANRAVLKLRDQKQLDFEELSDYLSGVTADRDRLSAIISGHAGSSGLGLGAYLKDRVDALRGLDDDRSRVEKMKKLDTKIKELQDAVTTAHETSDAFNDATLREQSIFQYAKEAEMKEVLGDLADGQIEFYKAAMEEWDRVIPTIQRIRVDV</sequence>
<dbReference type="PROSITE" id="PS50195">
    <property type="entry name" value="PX"/>
    <property type="match status" value="1"/>
</dbReference>
<evidence type="ECO:0000256" key="11">
    <source>
        <dbReference type="ARBA" id="ARBA00041273"/>
    </source>
</evidence>
<dbReference type="GO" id="GO:0010008">
    <property type="term" value="C:endosome membrane"/>
    <property type="evidence" value="ECO:0007669"/>
    <property type="project" value="UniProtKB-SubCell"/>
</dbReference>
<dbReference type="GO" id="GO:0000422">
    <property type="term" value="P:autophagy of mitochondrion"/>
    <property type="evidence" value="ECO:0007669"/>
    <property type="project" value="TreeGrafter"/>
</dbReference>